<protein>
    <submittedName>
        <fullName evidence="1">Uncharacterized protein</fullName>
    </submittedName>
</protein>
<keyword evidence="2" id="KW-1185">Reference proteome</keyword>
<comment type="caution">
    <text evidence="1">The sequence shown here is derived from an EMBL/GenBank/DDBJ whole genome shotgun (WGS) entry which is preliminary data.</text>
</comment>
<dbReference type="EMBL" id="AZEU01000235">
    <property type="protein sequence ID" value="KRL42027.1"/>
    <property type="molecule type" value="Genomic_DNA"/>
</dbReference>
<accession>A0A0R1QM15</accession>
<gene>
    <name evidence="1" type="ORF">FD01_GL002028</name>
</gene>
<evidence type="ECO:0000313" key="1">
    <source>
        <dbReference type="EMBL" id="KRL42027.1"/>
    </source>
</evidence>
<organism evidence="1 2">
    <name type="scientific">Lacticaseibacillus manihotivorans DSM 13343 = JCM 12514</name>
    <dbReference type="NCBI Taxonomy" id="1423769"/>
    <lineage>
        <taxon>Bacteria</taxon>
        <taxon>Bacillati</taxon>
        <taxon>Bacillota</taxon>
        <taxon>Bacilli</taxon>
        <taxon>Lactobacillales</taxon>
        <taxon>Lactobacillaceae</taxon>
        <taxon>Lacticaseibacillus</taxon>
    </lineage>
</organism>
<dbReference type="Proteomes" id="UP000051790">
    <property type="component" value="Unassembled WGS sequence"/>
</dbReference>
<reference evidence="1 2" key="1">
    <citation type="journal article" date="2015" name="Genome Announc.">
        <title>Expanding the biotechnology potential of lactobacilli through comparative genomics of 213 strains and associated genera.</title>
        <authorList>
            <person name="Sun Z."/>
            <person name="Harris H.M."/>
            <person name="McCann A."/>
            <person name="Guo C."/>
            <person name="Argimon S."/>
            <person name="Zhang W."/>
            <person name="Yang X."/>
            <person name="Jeffery I.B."/>
            <person name="Cooney J.C."/>
            <person name="Kagawa T.F."/>
            <person name="Liu W."/>
            <person name="Song Y."/>
            <person name="Salvetti E."/>
            <person name="Wrobel A."/>
            <person name="Rasinkangas P."/>
            <person name="Parkhill J."/>
            <person name="Rea M.C."/>
            <person name="O'Sullivan O."/>
            <person name="Ritari J."/>
            <person name="Douillard F.P."/>
            <person name="Paul Ross R."/>
            <person name="Yang R."/>
            <person name="Briner A.E."/>
            <person name="Felis G.E."/>
            <person name="de Vos W.M."/>
            <person name="Barrangou R."/>
            <person name="Klaenhammer T.R."/>
            <person name="Caufield P.W."/>
            <person name="Cui Y."/>
            <person name="Zhang H."/>
            <person name="O'Toole P.W."/>
        </authorList>
    </citation>
    <scope>NUCLEOTIDE SEQUENCE [LARGE SCALE GENOMIC DNA]</scope>
    <source>
        <strain evidence="1 2">DSM 13343</strain>
    </source>
</reference>
<name>A0A0R1QM15_9LACO</name>
<dbReference type="RefSeq" id="WP_054715087.1">
    <property type="nucleotide sequence ID" value="NZ_AZEU01000235.1"/>
</dbReference>
<dbReference type="PATRIC" id="fig|1423769.4.peg.2178"/>
<sequence>MNKFTQLPQTMPLGHAELMIAEPLASELIVAAHPGQALFLNVGDSFTYYHEPTTDGFAYFNLMHPLPANAEIQVWCDTTPAHLTRLNP</sequence>
<dbReference type="AlphaFoldDB" id="A0A0R1QM15"/>
<evidence type="ECO:0000313" key="2">
    <source>
        <dbReference type="Proteomes" id="UP000051790"/>
    </source>
</evidence>
<dbReference type="OrthoDB" id="9914234at2"/>
<proteinExistence type="predicted"/>